<accession>A0A4U5PJU6</accession>
<evidence type="ECO:0000313" key="3">
    <source>
        <dbReference type="Proteomes" id="UP000298663"/>
    </source>
</evidence>
<evidence type="ECO:0000313" key="2">
    <source>
        <dbReference type="EMBL" id="TKR96890.1"/>
    </source>
</evidence>
<dbReference type="Pfam" id="PF00078">
    <property type="entry name" value="RVT_1"/>
    <property type="match status" value="1"/>
</dbReference>
<dbReference type="OrthoDB" id="10068174at2759"/>
<reference evidence="2 3" key="2">
    <citation type="journal article" date="2019" name="G3 (Bethesda)">
        <title>Hybrid Assembly of the Genome of the Entomopathogenic Nematode Steinernema carpocapsae Identifies the X-Chromosome.</title>
        <authorList>
            <person name="Serra L."/>
            <person name="Macchietto M."/>
            <person name="Macias-Munoz A."/>
            <person name="McGill C.J."/>
            <person name="Rodriguez I.M."/>
            <person name="Rodriguez B."/>
            <person name="Murad R."/>
            <person name="Mortazavi A."/>
        </authorList>
    </citation>
    <scope>NUCLEOTIDE SEQUENCE [LARGE SCALE GENOMIC DNA]</scope>
    <source>
        <strain evidence="2 3">ALL</strain>
    </source>
</reference>
<dbReference type="InterPro" id="IPR000477">
    <property type="entry name" value="RT_dom"/>
</dbReference>
<dbReference type="InterPro" id="IPR043128">
    <property type="entry name" value="Rev_trsase/Diguanyl_cyclase"/>
</dbReference>
<organism evidence="2 3">
    <name type="scientific">Steinernema carpocapsae</name>
    <name type="common">Entomopathogenic nematode</name>
    <dbReference type="NCBI Taxonomy" id="34508"/>
    <lineage>
        <taxon>Eukaryota</taxon>
        <taxon>Metazoa</taxon>
        <taxon>Ecdysozoa</taxon>
        <taxon>Nematoda</taxon>
        <taxon>Chromadorea</taxon>
        <taxon>Rhabditida</taxon>
        <taxon>Tylenchina</taxon>
        <taxon>Panagrolaimomorpha</taxon>
        <taxon>Strongyloidoidea</taxon>
        <taxon>Steinernematidae</taxon>
        <taxon>Steinernema</taxon>
    </lineage>
</organism>
<dbReference type="SUPFAM" id="SSF56672">
    <property type="entry name" value="DNA/RNA polymerases"/>
    <property type="match status" value="1"/>
</dbReference>
<keyword evidence="3" id="KW-1185">Reference proteome</keyword>
<dbReference type="InterPro" id="IPR043502">
    <property type="entry name" value="DNA/RNA_pol_sf"/>
</dbReference>
<gene>
    <name evidence="2" type="ORF">L596_010840</name>
</gene>
<name>A0A4U5PJU6_STECR</name>
<protein>
    <recommendedName>
        <fullName evidence="1">Reverse transcriptase domain-containing protein</fullName>
    </recommendedName>
</protein>
<dbReference type="AlphaFoldDB" id="A0A4U5PJU6"/>
<dbReference type="Proteomes" id="UP000298663">
    <property type="component" value="Unassembled WGS sequence"/>
</dbReference>
<dbReference type="EMBL" id="AZBU02000002">
    <property type="protein sequence ID" value="TKR96890.1"/>
    <property type="molecule type" value="Genomic_DNA"/>
</dbReference>
<dbReference type="Gene3D" id="3.30.70.270">
    <property type="match status" value="1"/>
</dbReference>
<evidence type="ECO:0000259" key="1">
    <source>
        <dbReference type="Pfam" id="PF00078"/>
    </source>
</evidence>
<proteinExistence type="predicted"/>
<comment type="caution">
    <text evidence="2">The sequence shown here is derived from an EMBL/GenBank/DDBJ whole genome shotgun (WGS) entry which is preliminary data.</text>
</comment>
<feature type="domain" description="Reverse transcriptase" evidence="1">
    <location>
        <begin position="12"/>
        <end position="66"/>
    </location>
</feature>
<reference evidence="2 3" key="1">
    <citation type="journal article" date="2015" name="Genome Biol.">
        <title>Comparative genomics of Steinernema reveals deeply conserved gene regulatory networks.</title>
        <authorList>
            <person name="Dillman A.R."/>
            <person name="Macchietto M."/>
            <person name="Porter C.F."/>
            <person name="Rogers A."/>
            <person name="Williams B."/>
            <person name="Antoshechkin I."/>
            <person name="Lee M.M."/>
            <person name="Goodwin Z."/>
            <person name="Lu X."/>
            <person name="Lewis E.E."/>
            <person name="Goodrich-Blair H."/>
            <person name="Stock S.P."/>
            <person name="Adams B.J."/>
            <person name="Sternberg P.W."/>
            <person name="Mortazavi A."/>
        </authorList>
    </citation>
    <scope>NUCLEOTIDE SEQUENCE [LARGE SCALE GENOMIC DNA]</scope>
    <source>
        <strain evidence="2 3">ALL</strain>
    </source>
</reference>
<sequence>MKSGYHHVQIPPMLFTKLFRPLLEKWRAAGISCALYLDDGLVFARSRHQLLEHVQRVRADLSAAGISHPLRSASGILSSV</sequence>